<dbReference type="InterPro" id="IPR036890">
    <property type="entry name" value="HATPase_C_sf"/>
</dbReference>
<dbReference type="SUPFAM" id="SSF48452">
    <property type="entry name" value="TPR-like"/>
    <property type="match status" value="1"/>
</dbReference>
<dbReference type="Pfam" id="PF06580">
    <property type="entry name" value="His_kinase"/>
    <property type="match status" value="1"/>
</dbReference>
<accession>A0A512BII6</accession>
<dbReference type="PANTHER" id="PTHR34220:SF7">
    <property type="entry name" value="SENSOR HISTIDINE KINASE YPDA"/>
    <property type="match status" value="1"/>
</dbReference>
<evidence type="ECO:0000313" key="3">
    <source>
        <dbReference type="EMBL" id="GEO11770.1"/>
    </source>
</evidence>
<gene>
    <name evidence="3" type="ORF">SAE01_42660</name>
</gene>
<keyword evidence="4" id="KW-1185">Reference proteome</keyword>
<evidence type="ECO:0000259" key="2">
    <source>
        <dbReference type="Pfam" id="PF06580"/>
    </source>
</evidence>
<dbReference type="RefSeq" id="WP_147205885.1">
    <property type="nucleotide sequence ID" value="NZ_BJYT01000028.1"/>
</dbReference>
<dbReference type="InterPro" id="IPR050640">
    <property type="entry name" value="Bact_2-comp_sensor_kinase"/>
</dbReference>
<organism evidence="3 4">
    <name type="scientific">Segetibacter aerophilus</name>
    <dbReference type="NCBI Taxonomy" id="670293"/>
    <lineage>
        <taxon>Bacteria</taxon>
        <taxon>Pseudomonadati</taxon>
        <taxon>Bacteroidota</taxon>
        <taxon>Chitinophagia</taxon>
        <taxon>Chitinophagales</taxon>
        <taxon>Chitinophagaceae</taxon>
        <taxon>Segetibacter</taxon>
    </lineage>
</organism>
<protein>
    <recommendedName>
        <fullName evidence="2">Signal transduction histidine kinase internal region domain-containing protein</fullName>
    </recommendedName>
</protein>
<name>A0A512BII6_9BACT</name>
<dbReference type="EMBL" id="BJYT01000028">
    <property type="protein sequence ID" value="GEO11770.1"/>
    <property type="molecule type" value="Genomic_DNA"/>
</dbReference>
<dbReference type="OrthoDB" id="607947at2"/>
<comment type="caution">
    <text evidence="3">The sequence shown here is derived from an EMBL/GenBank/DDBJ whole genome shotgun (WGS) entry which is preliminary data.</text>
</comment>
<dbReference type="SUPFAM" id="SSF55874">
    <property type="entry name" value="ATPase domain of HSP90 chaperone/DNA topoisomerase II/histidine kinase"/>
    <property type="match status" value="1"/>
</dbReference>
<keyword evidence="1" id="KW-1133">Transmembrane helix</keyword>
<dbReference type="Gene3D" id="3.30.565.10">
    <property type="entry name" value="Histidine kinase-like ATPase, C-terminal domain"/>
    <property type="match status" value="1"/>
</dbReference>
<keyword evidence="1" id="KW-0472">Membrane</keyword>
<dbReference type="PANTHER" id="PTHR34220">
    <property type="entry name" value="SENSOR HISTIDINE KINASE YPDA"/>
    <property type="match status" value="1"/>
</dbReference>
<dbReference type="InterPro" id="IPR011990">
    <property type="entry name" value="TPR-like_helical_dom_sf"/>
</dbReference>
<proteinExistence type="predicted"/>
<dbReference type="GO" id="GO:0016020">
    <property type="term" value="C:membrane"/>
    <property type="evidence" value="ECO:0007669"/>
    <property type="project" value="InterPro"/>
</dbReference>
<dbReference type="Proteomes" id="UP000321513">
    <property type="component" value="Unassembled WGS sequence"/>
</dbReference>
<evidence type="ECO:0000313" key="4">
    <source>
        <dbReference type="Proteomes" id="UP000321513"/>
    </source>
</evidence>
<dbReference type="InterPro" id="IPR010559">
    <property type="entry name" value="Sig_transdc_His_kin_internal"/>
</dbReference>
<feature type="domain" description="Signal transduction histidine kinase internal region" evidence="2">
    <location>
        <begin position="460"/>
        <end position="537"/>
    </location>
</feature>
<dbReference type="AlphaFoldDB" id="A0A512BII6"/>
<sequence>MSSIASAGREEPLVEALYWNAQVCACGANDETEHAISKAKSLLNFATKQHLYSQAITANLLLADINIYKGLKFSEKFALEANQLLHHWNIDSTKKDSLKLEVYYRLAHVYIHKKEGEKAAQIILEQQNYAQQNENEALKIQAVNNLAQLYWEWPGQEENARQWTKSLYDYYKKTGQNNRLFIAAYILADVHLMMKDTIGSIKYVNEAERLQEDLQVYTSYMYWLALKKHALGLLTDNGFIQLLDSHFNNRLFLPVALVDLHKAAINMKAGHLNIAGYYISSAKKNGMDSLGSCFGFFDYLKAEYYLQRKNYGNAIIAFEELKSKAEVQGDRDKFLQALMGLSKAYEGRGDYKTANRFFGRYYEIRDSLNKLNSNAKVAFLEVQNQKLQIQNERKLNGQLLHRHRLYSIIIILTLLSIGGYILYSHRLRQLQLQNQLAGEKTSKILAETGYRHKLNELIFSTLRSQMNPHFIFNALNTIQNFVYFNDKKSASGYLGKFSQLIRKILDSSNKETITLEEEIEILKLYTEIEKARFGDSFNVIIDIDPRLDQEYILIPPMLIQPYVENSIKHGVFHLQGVKTLMLTIKEAEEKDIIEVIIDDNGIGRDRSREINKNRIAHQSFATVANEKRIELINQTADKKTRLKIIDKLNIDGSSAGTTVIIHIPMVFCSLAPTPLKTDYYVKNNYN</sequence>
<keyword evidence="1" id="KW-0812">Transmembrane</keyword>
<reference evidence="3 4" key="1">
    <citation type="submission" date="2019-07" db="EMBL/GenBank/DDBJ databases">
        <title>Whole genome shotgun sequence of Segetibacter aerophilus NBRC 106135.</title>
        <authorList>
            <person name="Hosoyama A."/>
            <person name="Uohara A."/>
            <person name="Ohji S."/>
            <person name="Ichikawa N."/>
        </authorList>
    </citation>
    <scope>NUCLEOTIDE SEQUENCE [LARGE SCALE GENOMIC DNA]</scope>
    <source>
        <strain evidence="3 4">NBRC 106135</strain>
    </source>
</reference>
<feature type="transmembrane region" description="Helical" evidence="1">
    <location>
        <begin position="405"/>
        <end position="423"/>
    </location>
</feature>
<evidence type="ECO:0000256" key="1">
    <source>
        <dbReference type="SAM" id="Phobius"/>
    </source>
</evidence>
<dbReference type="GO" id="GO:0000155">
    <property type="term" value="F:phosphorelay sensor kinase activity"/>
    <property type="evidence" value="ECO:0007669"/>
    <property type="project" value="InterPro"/>
</dbReference>